<dbReference type="Pfam" id="PF18668">
    <property type="entry name" value="Tail_spike_N"/>
    <property type="match status" value="1"/>
</dbReference>
<reference evidence="2" key="1">
    <citation type="submission" date="2017-12" db="EMBL/GenBank/DDBJ databases">
        <title>Genome sequencing and analysis.</title>
        <authorList>
            <person name="Huang Y.-T."/>
        </authorList>
    </citation>
    <scope>NUCLEOTIDE SEQUENCE</scope>
    <source>
        <strain evidence="2">VGH116</strain>
    </source>
</reference>
<evidence type="ECO:0000313" key="3">
    <source>
        <dbReference type="Proteomes" id="UP000650477"/>
    </source>
</evidence>
<dbReference type="Gene3D" id="2.10.10.80">
    <property type="match status" value="1"/>
</dbReference>
<name>A0A8I0PTN2_MORMO</name>
<dbReference type="EMBL" id="PKLF01000002">
    <property type="protein sequence ID" value="MBE8611160.1"/>
    <property type="molecule type" value="Genomic_DNA"/>
</dbReference>
<dbReference type="AlphaFoldDB" id="A0A8I0PTN2"/>
<dbReference type="InterPro" id="IPR040775">
    <property type="entry name" value="Tail_spike_N"/>
</dbReference>
<feature type="domain" description="Tail spike TSP1/Gp66 N-terminal" evidence="1">
    <location>
        <begin position="218"/>
        <end position="274"/>
    </location>
</feature>
<gene>
    <name evidence="2" type="ORF">CYG68_01780</name>
</gene>
<dbReference type="RefSeq" id="WP_228006116.1">
    <property type="nucleotide sequence ID" value="NZ_PKLF01000002.1"/>
</dbReference>
<accession>A0A8I0PTN2</accession>
<organism evidence="2 3">
    <name type="scientific">Morganella morganii</name>
    <name type="common">Proteus morganii</name>
    <dbReference type="NCBI Taxonomy" id="582"/>
    <lineage>
        <taxon>Bacteria</taxon>
        <taxon>Pseudomonadati</taxon>
        <taxon>Pseudomonadota</taxon>
        <taxon>Gammaproteobacteria</taxon>
        <taxon>Enterobacterales</taxon>
        <taxon>Morganellaceae</taxon>
        <taxon>Morganella</taxon>
    </lineage>
</organism>
<comment type="caution">
    <text evidence="2">The sequence shown here is derived from an EMBL/GenBank/DDBJ whole genome shotgun (WGS) entry which is preliminary data.</text>
</comment>
<proteinExistence type="predicted"/>
<evidence type="ECO:0000313" key="2">
    <source>
        <dbReference type="EMBL" id="MBE8611160.1"/>
    </source>
</evidence>
<dbReference type="Proteomes" id="UP000650477">
    <property type="component" value="Unassembled WGS sequence"/>
</dbReference>
<protein>
    <recommendedName>
        <fullName evidence="1">Tail spike TSP1/Gp66 N-terminal domain-containing protein</fullName>
    </recommendedName>
</protein>
<sequence length="445" mass="48706">MTVSTELSHEEYTGNGVTTDFDFRFRIFEAKHLVVSVADPDGTERILTNGTDYTLRGVGSYRGGKVILKMPLATGWKIGIARDLPAVQETDLRNQGKFFAEVHEDAFDYLTMLIQKSLGFLSLCLRKPSFISDHYDAKGNKISNLGKPVKDSDAVDLGTMKEHISTKDKRSLRVTDKDISALPGTSVRRNKQLGFDNNGMPLLLDPAETGALGYVLVDSFEKGAVITSRYQALHWLHNGEYYRWDGALPKTVPAGSTPDSAGGVGVGTWIGVGDASLRSELKKELVTESVKTDKLEITGNEITVGGSSVTFPDKDVNITNDDIFIGDVRIGRRLGDIYLSPFPSFELDFGEFEANGAVIPLDDPAADVLIGLSDGYKMRWGVYKTDIGITLPNLYHKDGRGRYLRAGNAGMMTDDTSQRVTADIRLRNGVSDNATWYLLAAPSTS</sequence>
<evidence type="ECO:0000259" key="1">
    <source>
        <dbReference type="Pfam" id="PF18668"/>
    </source>
</evidence>